<protein>
    <submittedName>
        <fullName evidence="3">Phosphatase PAP2 family protein</fullName>
    </submittedName>
</protein>
<organism evidence="3 4">
    <name type="scientific">Candidatus Scatenecus faecavium</name>
    <dbReference type="NCBI Taxonomy" id="2840915"/>
    <lineage>
        <taxon>Bacteria</taxon>
        <taxon>Candidatus Scatenecus</taxon>
    </lineage>
</organism>
<dbReference type="Gene3D" id="1.20.144.10">
    <property type="entry name" value="Phosphatidic acid phosphatase type 2/haloperoxidase"/>
    <property type="match status" value="1"/>
</dbReference>
<dbReference type="Proteomes" id="UP000824139">
    <property type="component" value="Unassembled WGS sequence"/>
</dbReference>
<dbReference type="AlphaFoldDB" id="A0A9D1FWX5"/>
<dbReference type="EMBL" id="DVJO01000182">
    <property type="protein sequence ID" value="HIS83639.1"/>
    <property type="molecule type" value="Genomic_DNA"/>
</dbReference>
<dbReference type="SMART" id="SM00014">
    <property type="entry name" value="acidPPc"/>
    <property type="match status" value="1"/>
</dbReference>
<feature type="transmembrane region" description="Helical" evidence="1">
    <location>
        <begin position="45"/>
        <end position="66"/>
    </location>
</feature>
<keyword evidence="1" id="KW-1133">Transmembrane helix</keyword>
<dbReference type="InterPro" id="IPR036938">
    <property type="entry name" value="PAP2/HPO_sf"/>
</dbReference>
<feature type="transmembrane region" description="Helical" evidence="1">
    <location>
        <begin position="145"/>
        <end position="162"/>
    </location>
</feature>
<dbReference type="Pfam" id="PF01569">
    <property type="entry name" value="PAP2"/>
    <property type="match status" value="1"/>
</dbReference>
<sequence>MQERLAGLPLRIPMLPDCVLYTAMIILPLLSGAIFFIKKRKLADLICFLSIPLVTFLLNCLLKPLIHRPRPPMELQITSIHPDSFSFVSSHSLVTICLWGMVIFYLIKYCKNKFLKISGVLTAILWIIFVGLSRVWIGVHNPTDVLGAYLLGLLLLSFYINLPDKVEHFLSIIFKSIKNPAE</sequence>
<dbReference type="SUPFAM" id="SSF48317">
    <property type="entry name" value="Acid phosphatase/Vanadium-dependent haloperoxidase"/>
    <property type="match status" value="1"/>
</dbReference>
<evidence type="ECO:0000259" key="2">
    <source>
        <dbReference type="SMART" id="SM00014"/>
    </source>
</evidence>
<keyword evidence="1" id="KW-0812">Transmembrane</keyword>
<evidence type="ECO:0000313" key="4">
    <source>
        <dbReference type="Proteomes" id="UP000824139"/>
    </source>
</evidence>
<feature type="transmembrane region" description="Helical" evidence="1">
    <location>
        <begin position="119"/>
        <end position="139"/>
    </location>
</feature>
<gene>
    <name evidence="3" type="ORF">IAD41_08565</name>
</gene>
<feature type="transmembrane region" description="Helical" evidence="1">
    <location>
        <begin position="20"/>
        <end position="38"/>
    </location>
</feature>
<dbReference type="InterPro" id="IPR000326">
    <property type="entry name" value="PAP2/HPO"/>
</dbReference>
<dbReference type="PANTHER" id="PTHR14969:SF13">
    <property type="entry name" value="AT30094P"/>
    <property type="match status" value="1"/>
</dbReference>
<name>A0A9D1FWX5_9BACT</name>
<proteinExistence type="predicted"/>
<accession>A0A9D1FWX5</accession>
<feature type="domain" description="Phosphatidic acid phosphatase type 2/haloperoxidase" evidence="2">
    <location>
        <begin position="45"/>
        <end position="160"/>
    </location>
</feature>
<reference evidence="3" key="2">
    <citation type="journal article" date="2021" name="PeerJ">
        <title>Extensive microbial diversity within the chicken gut microbiome revealed by metagenomics and culture.</title>
        <authorList>
            <person name="Gilroy R."/>
            <person name="Ravi A."/>
            <person name="Getino M."/>
            <person name="Pursley I."/>
            <person name="Horton D.L."/>
            <person name="Alikhan N.F."/>
            <person name="Baker D."/>
            <person name="Gharbi K."/>
            <person name="Hall N."/>
            <person name="Watson M."/>
            <person name="Adriaenssens E.M."/>
            <person name="Foster-Nyarko E."/>
            <person name="Jarju S."/>
            <person name="Secka A."/>
            <person name="Antonio M."/>
            <person name="Oren A."/>
            <person name="Chaudhuri R.R."/>
            <person name="La Ragione R."/>
            <person name="Hildebrand F."/>
            <person name="Pallen M.J."/>
        </authorList>
    </citation>
    <scope>NUCLEOTIDE SEQUENCE</scope>
    <source>
        <strain evidence="3">CHK152-2994</strain>
    </source>
</reference>
<evidence type="ECO:0000256" key="1">
    <source>
        <dbReference type="SAM" id="Phobius"/>
    </source>
</evidence>
<evidence type="ECO:0000313" key="3">
    <source>
        <dbReference type="EMBL" id="HIS83639.1"/>
    </source>
</evidence>
<reference evidence="3" key="1">
    <citation type="submission" date="2020-10" db="EMBL/GenBank/DDBJ databases">
        <authorList>
            <person name="Gilroy R."/>
        </authorList>
    </citation>
    <scope>NUCLEOTIDE SEQUENCE</scope>
    <source>
        <strain evidence="3">CHK152-2994</strain>
    </source>
</reference>
<dbReference type="PANTHER" id="PTHR14969">
    <property type="entry name" value="SPHINGOSINE-1-PHOSPHATE PHOSPHOHYDROLASE"/>
    <property type="match status" value="1"/>
</dbReference>
<comment type="caution">
    <text evidence="3">The sequence shown here is derived from an EMBL/GenBank/DDBJ whole genome shotgun (WGS) entry which is preliminary data.</text>
</comment>
<keyword evidence="1" id="KW-0472">Membrane</keyword>
<feature type="transmembrane region" description="Helical" evidence="1">
    <location>
        <begin position="86"/>
        <end position="107"/>
    </location>
</feature>